<comment type="caution">
    <text evidence="1">The sequence shown here is derived from an EMBL/GenBank/DDBJ whole genome shotgun (WGS) entry which is preliminary data.</text>
</comment>
<proteinExistence type="predicted"/>
<dbReference type="PANTHER" id="PTHR14187">
    <property type="entry name" value="ALPHA KINASE/ELONGATION FACTOR 2 KINASE"/>
    <property type="match status" value="1"/>
</dbReference>
<dbReference type="Proteomes" id="UP000828390">
    <property type="component" value="Unassembled WGS sequence"/>
</dbReference>
<dbReference type="SUPFAM" id="SSF53067">
    <property type="entry name" value="Actin-like ATPase domain"/>
    <property type="match status" value="1"/>
</dbReference>
<name>A0A9D4HG51_DREPO</name>
<reference evidence="1" key="1">
    <citation type="journal article" date="2019" name="bioRxiv">
        <title>The Genome of the Zebra Mussel, Dreissena polymorpha: A Resource for Invasive Species Research.</title>
        <authorList>
            <person name="McCartney M.A."/>
            <person name="Auch B."/>
            <person name="Kono T."/>
            <person name="Mallez S."/>
            <person name="Zhang Y."/>
            <person name="Obille A."/>
            <person name="Becker A."/>
            <person name="Abrahante J.E."/>
            <person name="Garbe J."/>
            <person name="Badalamenti J.P."/>
            <person name="Herman A."/>
            <person name="Mangelson H."/>
            <person name="Liachko I."/>
            <person name="Sullivan S."/>
            <person name="Sone E.D."/>
            <person name="Koren S."/>
            <person name="Silverstein K.A.T."/>
            <person name="Beckman K.B."/>
            <person name="Gohl D.M."/>
        </authorList>
    </citation>
    <scope>NUCLEOTIDE SEQUENCE</scope>
    <source>
        <strain evidence="1">Duluth1</strain>
        <tissue evidence="1">Whole animal</tissue>
    </source>
</reference>
<dbReference type="InterPro" id="IPR043129">
    <property type="entry name" value="ATPase_NBD"/>
</dbReference>
<dbReference type="EMBL" id="JAIWYP010000013">
    <property type="protein sequence ID" value="KAH3717752.1"/>
    <property type="molecule type" value="Genomic_DNA"/>
</dbReference>
<dbReference type="AlphaFoldDB" id="A0A9D4HG51"/>
<protein>
    <submittedName>
        <fullName evidence="1">Uncharacterized protein</fullName>
    </submittedName>
</protein>
<organism evidence="1 2">
    <name type="scientific">Dreissena polymorpha</name>
    <name type="common">Zebra mussel</name>
    <name type="synonym">Mytilus polymorpha</name>
    <dbReference type="NCBI Taxonomy" id="45954"/>
    <lineage>
        <taxon>Eukaryota</taxon>
        <taxon>Metazoa</taxon>
        <taxon>Spiralia</taxon>
        <taxon>Lophotrochozoa</taxon>
        <taxon>Mollusca</taxon>
        <taxon>Bivalvia</taxon>
        <taxon>Autobranchia</taxon>
        <taxon>Heteroconchia</taxon>
        <taxon>Euheterodonta</taxon>
        <taxon>Imparidentia</taxon>
        <taxon>Neoheterodontei</taxon>
        <taxon>Myida</taxon>
        <taxon>Dreissenoidea</taxon>
        <taxon>Dreissenidae</taxon>
        <taxon>Dreissena</taxon>
    </lineage>
</organism>
<gene>
    <name evidence="1" type="ORF">DPMN_060548</name>
</gene>
<sequence length="220" mass="25295">MQRWFEEQVSKMVEHIQNIIQKERMRDISLIILVGGFAESPYVQKRIQEALPDKRLIGPGEAGLAVLKGAVMFGHKPDIISFRVIDNTYGIRVCAYYQENLYPLEKKELIMGKWAVRDVFRITVRVNEDVPLVCKVTHKTKPAEKTSDILIYRTKQKNPLYITVQGCELLGKLVMTNDENISFQKQDIKTTFMFGDTELHVMSKNTQTGEIESLTLDLSK</sequence>
<dbReference type="PANTHER" id="PTHR14187:SF5">
    <property type="entry name" value="HEAT SHOCK 70 KDA PROTEIN 12A"/>
    <property type="match status" value="1"/>
</dbReference>
<accession>A0A9D4HG51</accession>
<evidence type="ECO:0000313" key="2">
    <source>
        <dbReference type="Proteomes" id="UP000828390"/>
    </source>
</evidence>
<keyword evidence="2" id="KW-1185">Reference proteome</keyword>
<evidence type="ECO:0000313" key="1">
    <source>
        <dbReference type="EMBL" id="KAH3717752.1"/>
    </source>
</evidence>
<reference evidence="1" key="2">
    <citation type="submission" date="2020-11" db="EMBL/GenBank/DDBJ databases">
        <authorList>
            <person name="McCartney M.A."/>
            <person name="Auch B."/>
            <person name="Kono T."/>
            <person name="Mallez S."/>
            <person name="Becker A."/>
            <person name="Gohl D.M."/>
            <person name="Silverstein K.A.T."/>
            <person name="Koren S."/>
            <person name="Bechman K.B."/>
            <person name="Herman A."/>
            <person name="Abrahante J.E."/>
            <person name="Garbe J."/>
        </authorList>
    </citation>
    <scope>NUCLEOTIDE SEQUENCE</scope>
    <source>
        <strain evidence="1">Duluth1</strain>
        <tissue evidence="1">Whole animal</tissue>
    </source>
</reference>